<comment type="similarity">
    <text evidence="2">Belongs to the MgtC/SapB family.</text>
</comment>
<comment type="caution">
    <text evidence="9">The sequence shown here is derived from an EMBL/GenBank/DDBJ whole genome shotgun (WGS) entry which is preliminary data.</text>
</comment>
<evidence type="ECO:0000256" key="5">
    <source>
        <dbReference type="ARBA" id="ARBA00022989"/>
    </source>
</evidence>
<evidence type="ECO:0000259" key="8">
    <source>
        <dbReference type="Pfam" id="PF02308"/>
    </source>
</evidence>
<feature type="transmembrane region" description="Helical" evidence="7">
    <location>
        <begin position="125"/>
        <end position="144"/>
    </location>
</feature>
<feature type="transmembrane region" description="Helical" evidence="7">
    <location>
        <begin position="14"/>
        <end position="34"/>
    </location>
</feature>
<keyword evidence="4 7" id="KW-0812">Transmembrane</keyword>
<evidence type="ECO:0000256" key="7">
    <source>
        <dbReference type="SAM" id="Phobius"/>
    </source>
</evidence>
<dbReference type="STRING" id="1802727.A2937_03075"/>
<dbReference type="AlphaFoldDB" id="A0A1G2SCL5"/>
<dbReference type="PANTHER" id="PTHR33778:SF1">
    <property type="entry name" value="MAGNESIUM TRANSPORTER YHID-RELATED"/>
    <property type="match status" value="1"/>
</dbReference>
<feature type="transmembrane region" description="Helical" evidence="7">
    <location>
        <begin position="46"/>
        <end position="65"/>
    </location>
</feature>
<keyword evidence="6 7" id="KW-0472">Membrane</keyword>
<proteinExistence type="inferred from homology"/>
<dbReference type="PANTHER" id="PTHR33778">
    <property type="entry name" value="PROTEIN MGTC"/>
    <property type="match status" value="1"/>
</dbReference>
<evidence type="ECO:0000313" key="10">
    <source>
        <dbReference type="Proteomes" id="UP000177987"/>
    </source>
</evidence>
<evidence type="ECO:0000256" key="4">
    <source>
        <dbReference type="ARBA" id="ARBA00022692"/>
    </source>
</evidence>
<dbReference type="EMBL" id="MHUW01000022">
    <property type="protein sequence ID" value="OHA82787.1"/>
    <property type="molecule type" value="Genomic_DNA"/>
</dbReference>
<dbReference type="PRINTS" id="PR01837">
    <property type="entry name" value="MGTCSAPBPROT"/>
</dbReference>
<feature type="domain" description="MgtC/SapB/SrpB/YhiD N-terminal" evidence="8">
    <location>
        <begin position="18"/>
        <end position="146"/>
    </location>
</feature>
<evidence type="ECO:0000256" key="3">
    <source>
        <dbReference type="ARBA" id="ARBA00022475"/>
    </source>
</evidence>
<organism evidence="9 10">
    <name type="scientific">Candidatus Yonathbacteria bacterium RIFCSPLOWO2_01_FULL_47_33b</name>
    <dbReference type="NCBI Taxonomy" id="1802727"/>
    <lineage>
        <taxon>Bacteria</taxon>
        <taxon>Candidatus Yonathiibacteriota</taxon>
    </lineage>
</organism>
<keyword evidence="3" id="KW-1003">Cell membrane</keyword>
<dbReference type="GO" id="GO:0005886">
    <property type="term" value="C:plasma membrane"/>
    <property type="evidence" value="ECO:0007669"/>
    <property type="project" value="UniProtKB-SubCell"/>
</dbReference>
<dbReference type="InterPro" id="IPR003416">
    <property type="entry name" value="MgtC/SapB/SrpB/YhiD_fam"/>
</dbReference>
<evidence type="ECO:0000256" key="6">
    <source>
        <dbReference type="ARBA" id="ARBA00023136"/>
    </source>
</evidence>
<evidence type="ECO:0000313" key="9">
    <source>
        <dbReference type="EMBL" id="OHA82787.1"/>
    </source>
</evidence>
<protein>
    <recommendedName>
        <fullName evidence="8">MgtC/SapB/SrpB/YhiD N-terminal domain-containing protein</fullName>
    </recommendedName>
</protein>
<dbReference type="InterPro" id="IPR049177">
    <property type="entry name" value="MgtC_SapB_SrpB_YhiD_N"/>
</dbReference>
<accession>A0A1G2SCL5</accession>
<dbReference type="Pfam" id="PF02308">
    <property type="entry name" value="MgtC"/>
    <property type="match status" value="1"/>
</dbReference>
<name>A0A1G2SCL5_9BACT</name>
<comment type="subcellular location">
    <subcellularLocation>
        <location evidence="1">Cell membrane</location>
        <topology evidence="1">Multi-pass membrane protein</topology>
    </subcellularLocation>
</comment>
<feature type="transmembrane region" description="Helical" evidence="7">
    <location>
        <begin position="77"/>
        <end position="95"/>
    </location>
</feature>
<sequence>MEINTLIADPNFEIIMKLVIALLLGMSLGVERAVAGKTAGMRTYGLVTMGSALFTIVAVLAAGGYASADALTNSLRFTAQILTGIGFIGAGLIFTHEGKISGVTTAAGIWVAAGIGVAVGYGLYLLAAVSMVFVLIVFTALWYVENRVKSLAHTEMEE</sequence>
<reference evidence="9 10" key="1">
    <citation type="journal article" date="2016" name="Nat. Commun.">
        <title>Thousands of microbial genomes shed light on interconnected biogeochemical processes in an aquifer system.</title>
        <authorList>
            <person name="Anantharaman K."/>
            <person name="Brown C.T."/>
            <person name="Hug L.A."/>
            <person name="Sharon I."/>
            <person name="Castelle C.J."/>
            <person name="Probst A.J."/>
            <person name="Thomas B.C."/>
            <person name="Singh A."/>
            <person name="Wilkins M.J."/>
            <person name="Karaoz U."/>
            <person name="Brodie E.L."/>
            <person name="Williams K.H."/>
            <person name="Hubbard S.S."/>
            <person name="Banfield J.F."/>
        </authorList>
    </citation>
    <scope>NUCLEOTIDE SEQUENCE [LARGE SCALE GENOMIC DNA]</scope>
</reference>
<keyword evidence="5 7" id="KW-1133">Transmembrane helix</keyword>
<dbReference type="Proteomes" id="UP000177987">
    <property type="component" value="Unassembled WGS sequence"/>
</dbReference>
<evidence type="ECO:0000256" key="1">
    <source>
        <dbReference type="ARBA" id="ARBA00004651"/>
    </source>
</evidence>
<gene>
    <name evidence="9" type="ORF">A2937_03075</name>
</gene>
<evidence type="ECO:0000256" key="2">
    <source>
        <dbReference type="ARBA" id="ARBA00009298"/>
    </source>
</evidence>